<evidence type="ECO:0000259" key="2">
    <source>
        <dbReference type="Pfam" id="PF02720"/>
    </source>
</evidence>
<dbReference type="InterPro" id="IPR003615">
    <property type="entry name" value="HNH_nuc"/>
</dbReference>
<evidence type="ECO:0000313" key="4">
    <source>
        <dbReference type="Proteomes" id="UP000465305"/>
    </source>
</evidence>
<feature type="region of interest" description="Disordered" evidence="1">
    <location>
        <begin position="307"/>
        <end position="334"/>
    </location>
</feature>
<feature type="domain" description="DUF222" evidence="2">
    <location>
        <begin position="41"/>
        <end position="393"/>
    </location>
</feature>
<proteinExistence type="predicted"/>
<reference evidence="3 4" key="1">
    <citation type="journal article" date="2019" name="Emerg. Microbes Infect.">
        <title>Comprehensive subspecies identification of 175 nontuberculous mycobacteria species based on 7547 genomic profiles.</title>
        <authorList>
            <person name="Matsumoto Y."/>
            <person name="Kinjo T."/>
            <person name="Motooka D."/>
            <person name="Nabeya D."/>
            <person name="Jung N."/>
            <person name="Uechi K."/>
            <person name="Horii T."/>
            <person name="Iida T."/>
            <person name="Fujita J."/>
            <person name="Nakamura S."/>
        </authorList>
    </citation>
    <scope>NUCLEOTIDE SEQUENCE [LARGE SCALE GENOMIC DNA]</scope>
    <source>
        <strain evidence="3 4">JCM 30723</strain>
    </source>
</reference>
<feature type="region of interest" description="Disordered" evidence="1">
    <location>
        <begin position="247"/>
        <end position="267"/>
    </location>
</feature>
<feature type="region of interest" description="Disordered" evidence="1">
    <location>
        <begin position="484"/>
        <end position="513"/>
    </location>
</feature>
<feature type="compositionally biased region" description="Basic and acidic residues" evidence="1">
    <location>
        <begin position="257"/>
        <end position="267"/>
    </location>
</feature>
<comment type="caution">
    <text evidence="3">The sequence shown here is derived from an EMBL/GenBank/DDBJ whole genome shotgun (WGS) entry which is preliminary data.</text>
</comment>
<dbReference type="AlphaFoldDB" id="A0A7I9YC65"/>
<feature type="compositionally biased region" description="Pro residues" evidence="1">
    <location>
        <begin position="319"/>
        <end position="328"/>
    </location>
</feature>
<dbReference type="EMBL" id="BLKY01000001">
    <property type="protein sequence ID" value="GFG86132.1"/>
    <property type="molecule type" value="Genomic_DNA"/>
</dbReference>
<organism evidence="3 4">
    <name type="scientific">Mycolicibacter algericus</name>
    <name type="common">Mycobacterium algericum</name>
    <dbReference type="NCBI Taxonomy" id="1288388"/>
    <lineage>
        <taxon>Bacteria</taxon>
        <taxon>Bacillati</taxon>
        <taxon>Actinomycetota</taxon>
        <taxon>Actinomycetes</taxon>
        <taxon>Mycobacteriales</taxon>
        <taxon>Mycobacteriaceae</taxon>
        <taxon>Mycolicibacter</taxon>
    </lineage>
</organism>
<name>A0A7I9YC65_MYCAL</name>
<protein>
    <recommendedName>
        <fullName evidence="2">DUF222 domain-containing protein</fullName>
    </recommendedName>
</protein>
<gene>
    <name evidence="3" type="ORF">MALGJ_28080</name>
</gene>
<evidence type="ECO:0000313" key="3">
    <source>
        <dbReference type="EMBL" id="GFG86132.1"/>
    </source>
</evidence>
<dbReference type="CDD" id="cd00085">
    <property type="entry name" value="HNHc"/>
    <property type="match status" value="1"/>
</dbReference>
<sequence>MGRDAFADRDAIMGCLDEQEAISARLAQCSFDALSPEELVAVLARREALARQAPVIDHQILARLVAEGHGEVLAGCSLAKALSERLRISSAEARRRVDEAAELGPRTSITGEPLEPVLPALAAAQAAGQVGPEHVAIARKAMEKIPAGVSVADRERAERELAELATLFAPQTFQRLAVHLIAVLDQDGDEPDDRQRQAQYGLRLGPQRADGLSSLSGKISPELRATLEPVLAKLAAPGMCNAADEQPCVSGTPSQEQIEHDHRSRDQRQHDALLAALRAVLAGGDLGQLNGLPVTVIVSTTLAELQAASDHAPDTDQPPTEPAPPQPPVGESCITGKAYTAGGSLLPMSDLLRMAGHAYHYLSIFDGHGRALWLGRAKRLASADQRIVLHARDRGCTRPGCSVSGYLSQAHHLERDWADNGQTDVDSLALACAPDNRMACEQGWVTRLGESGRVEWVPPPKLDHGQPRVNPFHFIEAVIDYHRRPPPEELPPPEAEWPWPDDPVRDDPLFDDPLFDEASYEAVPVEGPVQRHLFEEDDWAEAG</sequence>
<dbReference type="RefSeq" id="WP_083036000.1">
    <property type="nucleotide sequence ID" value="NZ_BLKY01000001.1"/>
</dbReference>
<accession>A0A7I9YC65</accession>
<dbReference type="Pfam" id="PF02720">
    <property type="entry name" value="DUF222"/>
    <property type="match status" value="1"/>
</dbReference>
<dbReference type="InterPro" id="IPR003870">
    <property type="entry name" value="DUF222"/>
</dbReference>
<dbReference type="Proteomes" id="UP000465305">
    <property type="component" value="Unassembled WGS sequence"/>
</dbReference>
<evidence type="ECO:0000256" key="1">
    <source>
        <dbReference type="SAM" id="MobiDB-lite"/>
    </source>
</evidence>